<feature type="domain" description="CBS" evidence="2">
    <location>
        <begin position="106"/>
        <end position="162"/>
    </location>
</feature>
<dbReference type="CDD" id="cd02205">
    <property type="entry name" value="CBS_pair_SF"/>
    <property type="match status" value="1"/>
</dbReference>
<sequence length="242" mass="28227">MEKKTEKTQSGRFEVAFNRIHRCLKDMVKDAGSDAFVELLNSGYKNHSIIRKYKNELYQFAKLRNAIVHEKVDMDYYIAEPHKSVVKRIEEIAAHFEKPPLAMGVASSPVFYYYDDALLKDVLKAINKFEFTRFPIYDQSNEYKGLLTSSDIIRWMAKQLTSNVISLENVKVRELLRDNKKYYVDFVAEDTSFYEVEELFDSYHIKDKKLQAVILTENGKSDSRPKGIITPWDLLDPDPTTD</sequence>
<dbReference type="InterPro" id="IPR046342">
    <property type="entry name" value="CBS_dom_sf"/>
</dbReference>
<proteinExistence type="predicted"/>
<name>A0A0M2SVE6_9BACI</name>
<gene>
    <name evidence="3" type="ORF">WQ57_18310</name>
</gene>
<evidence type="ECO:0000259" key="2">
    <source>
        <dbReference type="PROSITE" id="PS51371"/>
    </source>
</evidence>
<dbReference type="PROSITE" id="PS51371">
    <property type="entry name" value="CBS"/>
    <property type="match status" value="1"/>
</dbReference>
<dbReference type="AlphaFoldDB" id="A0A0M2SVE6"/>
<dbReference type="SUPFAM" id="SSF54631">
    <property type="entry name" value="CBS-domain pair"/>
    <property type="match status" value="1"/>
</dbReference>
<keyword evidence="1" id="KW-0129">CBS domain</keyword>
<dbReference type="EMBL" id="LAYY01000026">
    <property type="protein sequence ID" value="KKK36605.1"/>
    <property type="molecule type" value="Genomic_DNA"/>
</dbReference>
<comment type="caution">
    <text evidence="3">The sequence shown here is derived from an EMBL/GenBank/DDBJ whole genome shotgun (WGS) entry which is preliminary data.</text>
</comment>
<dbReference type="Proteomes" id="UP000034166">
    <property type="component" value="Unassembled WGS sequence"/>
</dbReference>
<organism evidence="3 4">
    <name type="scientific">Mesobacillus campisalis</name>
    <dbReference type="NCBI Taxonomy" id="1408103"/>
    <lineage>
        <taxon>Bacteria</taxon>
        <taxon>Bacillati</taxon>
        <taxon>Bacillota</taxon>
        <taxon>Bacilli</taxon>
        <taxon>Bacillales</taxon>
        <taxon>Bacillaceae</taxon>
        <taxon>Mesobacillus</taxon>
    </lineage>
</organism>
<reference evidence="3 4" key="1">
    <citation type="submission" date="2015-04" db="EMBL/GenBank/DDBJ databases">
        <title>Taxonomic description and genome sequence of Bacillus campisalis sp. nov., a novel member of the genus Bacillus isolated from solar saltern.</title>
        <authorList>
            <person name="Mathan Kumar R."/>
            <person name="Kaur G."/>
            <person name="Kumar A."/>
            <person name="Singh N.K."/>
            <person name="Kaur N."/>
            <person name="Kumar N."/>
            <person name="Mayilraj S."/>
        </authorList>
    </citation>
    <scope>NUCLEOTIDE SEQUENCE [LARGE SCALE GENOMIC DNA]</scope>
    <source>
        <strain evidence="3 4">SA2-6</strain>
    </source>
</reference>
<keyword evidence="4" id="KW-1185">Reference proteome</keyword>
<accession>A0A0M2SVE6</accession>
<protein>
    <recommendedName>
        <fullName evidence="2">CBS domain-containing protein</fullName>
    </recommendedName>
</protein>
<dbReference type="InterPro" id="IPR000644">
    <property type="entry name" value="CBS_dom"/>
</dbReference>
<evidence type="ECO:0000256" key="1">
    <source>
        <dbReference type="PROSITE-ProRule" id="PRU00703"/>
    </source>
</evidence>
<dbReference type="PATRIC" id="fig|1408103.3.peg.4054"/>
<evidence type="ECO:0000313" key="4">
    <source>
        <dbReference type="Proteomes" id="UP000034166"/>
    </source>
</evidence>
<dbReference type="RefSeq" id="WP_046525211.1">
    <property type="nucleotide sequence ID" value="NZ_LAYY01000026.1"/>
</dbReference>
<evidence type="ECO:0000313" key="3">
    <source>
        <dbReference type="EMBL" id="KKK36605.1"/>
    </source>
</evidence>
<dbReference type="Gene3D" id="3.10.580.10">
    <property type="entry name" value="CBS-domain"/>
    <property type="match status" value="1"/>
</dbReference>
<dbReference type="Pfam" id="PF00571">
    <property type="entry name" value="CBS"/>
    <property type="match status" value="1"/>
</dbReference>